<reference evidence="3 4" key="1">
    <citation type="journal article" date="2016" name="Int. J. Syst. Evol. Microbiol.">
        <title>Ensifer glycinis sp. nov., an novel rhizobial species associated with Glycine spp.</title>
        <authorList>
            <person name="Yan H."/>
            <person name="Yan J."/>
            <person name="Sui X.H."/>
            <person name="Wang E.T."/>
            <person name="Chen W.X."/>
            <person name="Zhang X.X."/>
            <person name="Chen W.F."/>
        </authorList>
    </citation>
    <scope>NUCLEOTIDE SEQUENCE [LARGE SCALE GENOMIC DNA]</scope>
    <source>
        <strain evidence="3 4">CCBAU 23380</strain>
    </source>
</reference>
<evidence type="ECO:0000259" key="2">
    <source>
        <dbReference type="PROSITE" id="PS51737"/>
    </source>
</evidence>
<organism evidence="3 4">
    <name type="scientific">Sinorhizobium glycinis</name>
    <dbReference type="NCBI Taxonomy" id="1472378"/>
    <lineage>
        <taxon>Bacteria</taxon>
        <taxon>Pseudomonadati</taxon>
        <taxon>Pseudomonadota</taxon>
        <taxon>Alphaproteobacteria</taxon>
        <taxon>Hyphomicrobiales</taxon>
        <taxon>Rhizobiaceae</taxon>
        <taxon>Sinorhizobium/Ensifer group</taxon>
        <taxon>Sinorhizobium</taxon>
    </lineage>
</organism>
<dbReference type="InterPro" id="IPR011109">
    <property type="entry name" value="DNA_bind_recombinase_dom"/>
</dbReference>
<evidence type="ECO:0000313" key="3">
    <source>
        <dbReference type="EMBL" id="OAP35166.1"/>
    </source>
</evidence>
<accession>A0A178XIX3</accession>
<dbReference type="Pfam" id="PF00239">
    <property type="entry name" value="Resolvase"/>
    <property type="match status" value="1"/>
</dbReference>
<dbReference type="GO" id="GO:0000150">
    <property type="term" value="F:DNA strand exchange activity"/>
    <property type="evidence" value="ECO:0007669"/>
    <property type="project" value="InterPro"/>
</dbReference>
<dbReference type="PROSITE" id="PS51736">
    <property type="entry name" value="RECOMBINASES_3"/>
    <property type="match status" value="1"/>
</dbReference>
<dbReference type="PANTHER" id="PTHR30461:SF23">
    <property type="entry name" value="DNA RECOMBINASE-RELATED"/>
    <property type="match status" value="1"/>
</dbReference>
<dbReference type="PROSITE" id="PS51737">
    <property type="entry name" value="RECOMBINASE_DNA_BIND"/>
    <property type="match status" value="1"/>
</dbReference>
<evidence type="ECO:0000313" key="4">
    <source>
        <dbReference type="Proteomes" id="UP000094025"/>
    </source>
</evidence>
<dbReference type="InterPro" id="IPR036162">
    <property type="entry name" value="Resolvase-like_N_sf"/>
</dbReference>
<dbReference type="AlphaFoldDB" id="A0A178XIX3"/>
<dbReference type="RefSeq" id="WP_064244405.1">
    <property type="nucleotide sequence ID" value="NZ_LPUX01000067.1"/>
</dbReference>
<dbReference type="Gene3D" id="3.90.1750.20">
    <property type="entry name" value="Putative Large Serine Recombinase, Chain B, Domain 2"/>
    <property type="match status" value="1"/>
</dbReference>
<dbReference type="InterPro" id="IPR006119">
    <property type="entry name" value="Resolv_N"/>
</dbReference>
<evidence type="ECO:0000259" key="1">
    <source>
        <dbReference type="PROSITE" id="PS51736"/>
    </source>
</evidence>
<dbReference type="GO" id="GO:0003677">
    <property type="term" value="F:DNA binding"/>
    <property type="evidence" value="ECO:0007669"/>
    <property type="project" value="InterPro"/>
</dbReference>
<comment type="caution">
    <text evidence="3">The sequence shown here is derived from an EMBL/GenBank/DDBJ whole genome shotgun (WGS) entry which is preliminary data.</text>
</comment>
<protein>
    <submittedName>
        <fullName evidence="3">Serine recombinase</fullName>
    </submittedName>
</protein>
<feature type="domain" description="Recombinase" evidence="2">
    <location>
        <begin position="201"/>
        <end position="325"/>
    </location>
</feature>
<dbReference type="SUPFAM" id="SSF53041">
    <property type="entry name" value="Resolvase-like"/>
    <property type="match status" value="1"/>
</dbReference>
<dbReference type="CDD" id="cd00338">
    <property type="entry name" value="Ser_Recombinase"/>
    <property type="match status" value="1"/>
</dbReference>
<dbReference type="STRING" id="1472378.AU381_25790"/>
<dbReference type="OrthoDB" id="7735915at2"/>
<dbReference type="InterPro" id="IPR038109">
    <property type="entry name" value="DNA_bind_recomb_sf"/>
</dbReference>
<dbReference type="SMART" id="SM00857">
    <property type="entry name" value="Resolvase"/>
    <property type="match status" value="1"/>
</dbReference>
<dbReference type="PANTHER" id="PTHR30461">
    <property type="entry name" value="DNA-INVERTASE FROM LAMBDOID PROPHAGE"/>
    <property type="match status" value="1"/>
</dbReference>
<keyword evidence="4" id="KW-1185">Reference proteome</keyword>
<dbReference type="EMBL" id="LPUX01000067">
    <property type="protein sequence ID" value="OAP35166.1"/>
    <property type="molecule type" value="Genomic_DNA"/>
</dbReference>
<dbReference type="Pfam" id="PF07508">
    <property type="entry name" value="Recombinase"/>
    <property type="match status" value="1"/>
</dbReference>
<gene>
    <name evidence="3" type="ORF">AU381_25790</name>
</gene>
<proteinExistence type="predicted"/>
<dbReference type="InterPro" id="IPR050639">
    <property type="entry name" value="SSR_resolvase"/>
</dbReference>
<feature type="domain" description="Resolvase/invertase-type recombinase catalytic" evidence="1">
    <location>
        <begin position="21"/>
        <end position="171"/>
    </location>
</feature>
<dbReference type="Proteomes" id="UP000094025">
    <property type="component" value="Unassembled WGS sequence"/>
</dbReference>
<name>A0A178XIX3_9HYPH</name>
<sequence length="531" mass="60122">MAIEWTQGECAALPRKEIAIPAAAYVRMSTDHQQFSTDNQLATIRHYAERYNFEIVRTYADDGKSGLSLAGRDALQNLLQDVENGLASFRTILVYDVSRLGRFQDPDEAAEIELRCKRRGTHVHYCAEQFSNDGTIGSTILKTVKRAMAGEYSRELSTKVFAGQVNLVRLGFHQGGPAGYGLRRLLVDQTGKPKCELARREQKSIATDRVILVPGPAEEIAVVQEIYHLFVRERRSEVEIAEVLNGRGLVTDLERRWTRAAVRQILVNDKYVGDNVWGRTSRKLKQAYVRNPRSNWIRAARAFEAIIDQEIFDQARAILAARTARVSDETMLQKLSALFERNGYLSRGLLDATGDCPSRRYERRFGSLRRAYALVGYVSDRDYAYLEFRRALSDLRSRVLTDVLSGIEAAGGSVSVRTNRDLIVVNGEFTASVLIARCMRTAAGKLRWTVRLNKSVRPDLLIVVRMRPENACPQDYYLLPSIDVHGPVLKFWGINDFSLDSYRCETLSRLYAMAARTFWRSSDGRGSRSEN</sequence>
<dbReference type="Gene3D" id="3.40.50.1390">
    <property type="entry name" value="Resolvase, N-terminal catalytic domain"/>
    <property type="match status" value="1"/>
</dbReference>